<dbReference type="AlphaFoldDB" id="A0A0B7NRT1"/>
<dbReference type="InterPro" id="IPR025187">
    <property type="entry name" value="DUF4112"/>
</dbReference>
<dbReference type="GO" id="GO:0005669">
    <property type="term" value="C:transcription factor TFIID complex"/>
    <property type="evidence" value="ECO:0007669"/>
    <property type="project" value="TreeGrafter"/>
</dbReference>
<dbReference type="EMBL" id="LN733769">
    <property type="protein sequence ID" value="CEP18230.1"/>
    <property type="molecule type" value="Genomic_DNA"/>
</dbReference>
<evidence type="ECO:0000313" key="8">
    <source>
        <dbReference type="Proteomes" id="UP000054107"/>
    </source>
</evidence>
<sequence length="342" mass="38675">MNPSTSNNEQYIQQQSTDNLDISMNDNEQPMSTPTEKIDKEKDMAELLMTMDSYTPIIPDAVIDYYLNKTGFDCDDARIKKLFALAAQKFVADIATDAFQFNQVKQSSRATSKSNKEKKIVLTMDDLSSALNEYGLNVKKPEYYQFCDEVSKKFNITRYKFDPSPKVIPKVLRPEEQKLLKKVKSTAKFYDAGFSCCCFKIGMDALIGIIPVVGDFITTLVALNLIRVACKAKLPKYVISRMMINVAIDFWAGLAPVLGDILDVWFKCNTRNAQLLEEFLVKRRMDEIRLECGEEIVAAPNIPISMPKLVASVKQISPNIPSPFKPDPAGGQKEKTYTTYFR</sequence>
<feature type="region of interest" description="Disordered" evidence="6">
    <location>
        <begin position="323"/>
        <end position="342"/>
    </location>
</feature>
<evidence type="ECO:0000313" key="7">
    <source>
        <dbReference type="EMBL" id="CEP18230.1"/>
    </source>
</evidence>
<dbReference type="InterPro" id="IPR003923">
    <property type="entry name" value="TAF10"/>
</dbReference>
<comment type="subcellular location">
    <subcellularLocation>
        <location evidence="1">Nucleus</location>
    </subcellularLocation>
</comment>
<dbReference type="GO" id="GO:1990841">
    <property type="term" value="F:promoter-specific chromatin binding"/>
    <property type="evidence" value="ECO:0007669"/>
    <property type="project" value="TreeGrafter"/>
</dbReference>
<proteinExistence type="inferred from homology"/>
<evidence type="ECO:0008006" key="9">
    <source>
        <dbReference type="Google" id="ProtNLM"/>
    </source>
</evidence>
<evidence type="ECO:0000256" key="2">
    <source>
        <dbReference type="ARBA" id="ARBA00023015"/>
    </source>
</evidence>
<dbReference type="GO" id="GO:0016251">
    <property type="term" value="F:RNA polymerase II general transcription initiation factor activity"/>
    <property type="evidence" value="ECO:0007669"/>
    <property type="project" value="TreeGrafter"/>
</dbReference>
<dbReference type="Pfam" id="PF03540">
    <property type="entry name" value="TAF10"/>
    <property type="match status" value="1"/>
</dbReference>
<name>A0A0B7NRT1_9FUNG</name>
<keyword evidence="2" id="KW-0805">Transcription regulation</keyword>
<evidence type="ECO:0000256" key="1">
    <source>
        <dbReference type="ARBA" id="ARBA00004123"/>
    </source>
</evidence>
<keyword evidence="8" id="KW-1185">Reference proteome</keyword>
<dbReference type="CDD" id="cd07982">
    <property type="entry name" value="HFD_TAF10"/>
    <property type="match status" value="1"/>
</dbReference>
<organism evidence="7 8">
    <name type="scientific">Parasitella parasitica</name>
    <dbReference type="NCBI Taxonomy" id="35722"/>
    <lineage>
        <taxon>Eukaryota</taxon>
        <taxon>Fungi</taxon>
        <taxon>Fungi incertae sedis</taxon>
        <taxon>Mucoromycota</taxon>
        <taxon>Mucoromycotina</taxon>
        <taxon>Mucoromycetes</taxon>
        <taxon>Mucorales</taxon>
        <taxon>Mucorineae</taxon>
        <taxon>Mucoraceae</taxon>
        <taxon>Parasitella</taxon>
    </lineage>
</organism>
<dbReference type="OrthoDB" id="154356at2759"/>
<gene>
    <name evidence="7" type="primary">PARPA_12532.1 scaffold 45109</name>
</gene>
<evidence type="ECO:0000256" key="4">
    <source>
        <dbReference type="ARBA" id="ARBA00023242"/>
    </source>
</evidence>
<accession>A0A0B7NRT1</accession>
<feature type="region of interest" description="Disordered" evidence="6">
    <location>
        <begin position="1"/>
        <end position="35"/>
    </location>
</feature>
<protein>
    <recommendedName>
        <fullName evidence="9">Transcription initiation factor TFIID subunit 10</fullName>
    </recommendedName>
</protein>
<dbReference type="Proteomes" id="UP000054107">
    <property type="component" value="Unassembled WGS sequence"/>
</dbReference>
<evidence type="ECO:0000256" key="5">
    <source>
        <dbReference type="ARBA" id="ARBA00025730"/>
    </source>
</evidence>
<dbReference type="GO" id="GO:0000124">
    <property type="term" value="C:SAGA complex"/>
    <property type="evidence" value="ECO:0007669"/>
    <property type="project" value="TreeGrafter"/>
</dbReference>
<evidence type="ECO:0000256" key="3">
    <source>
        <dbReference type="ARBA" id="ARBA00023163"/>
    </source>
</evidence>
<dbReference type="STRING" id="35722.A0A0B7NRT1"/>
<dbReference type="Pfam" id="PF13430">
    <property type="entry name" value="DUF4112"/>
    <property type="match status" value="1"/>
</dbReference>
<comment type="similarity">
    <text evidence="5">Belongs to the TAF10 family.</text>
</comment>
<dbReference type="PANTHER" id="PTHR21242:SF0">
    <property type="entry name" value="TRANSCRIPTION INITIATION FACTOR TFIID SUBUNIT 10"/>
    <property type="match status" value="1"/>
</dbReference>
<evidence type="ECO:0000256" key="6">
    <source>
        <dbReference type="SAM" id="MobiDB-lite"/>
    </source>
</evidence>
<reference evidence="7 8" key="1">
    <citation type="submission" date="2014-09" db="EMBL/GenBank/DDBJ databases">
        <authorList>
            <person name="Ellenberger Sabrina"/>
        </authorList>
    </citation>
    <scope>NUCLEOTIDE SEQUENCE [LARGE SCALE GENOMIC DNA]</scope>
    <source>
        <strain evidence="7 8">CBS 412.66</strain>
    </source>
</reference>
<dbReference type="PANTHER" id="PTHR21242">
    <property type="entry name" value="TRANSCRIPTION INITIATION FACTOR TFIID SUBUNIT 10"/>
    <property type="match status" value="1"/>
</dbReference>
<dbReference type="PRINTS" id="PR01443">
    <property type="entry name" value="TFIID30KDSUB"/>
</dbReference>
<dbReference type="GO" id="GO:0006367">
    <property type="term" value="P:transcription initiation at RNA polymerase II promoter"/>
    <property type="evidence" value="ECO:0007669"/>
    <property type="project" value="TreeGrafter"/>
</dbReference>
<keyword evidence="4" id="KW-0539">Nucleus</keyword>
<keyword evidence="3" id="KW-0804">Transcription</keyword>